<accession>A0A9E5JQR9</accession>
<feature type="compositionally biased region" description="Basic and acidic residues" evidence="1">
    <location>
        <begin position="1"/>
        <end position="12"/>
    </location>
</feature>
<sequence>MSERDARSTERRSARRATTAAPPGSDPVPSAEPSRHRVDENDERLRAEKPPHY</sequence>
<dbReference type="EMBL" id="VIKT02000034">
    <property type="protein sequence ID" value="NHF64104.1"/>
    <property type="molecule type" value="Genomic_DNA"/>
</dbReference>
<organism evidence="2 3">
    <name type="scientific">Microcella pacifica</name>
    <dbReference type="NCBI Taxonomy" id="2591847"/>
    <lineage>
        <taxon>Bacteria</taxon>
        <taxon>Bacillati</taxon>
        <taxon>Actinomycetota</taxon>
        <taxon>Actinomycetes</taxon>
        <taxon>Micrococcales</taxon>
        <taxon>Microbacteriaceae</taxon>
        <taxon>Microcella</taxon>
    </lineage>
</organism>
<gene>
    <name evidence="2" type="ORF">FK219_012815</name>
</gene>
<evidence type="ECO:0000256" key="1">
    <source>
        <dbReference type="SAM" id="MobiDB-lite"/>
    </source>
</evidence>
<evidence type="ECO:0000313" key="2">
    <source>
        <dbReference type="EMBL" id="NHF64104.1"/>
    </source>
</evidence>
<reference evidence="2 3" key="1">
    <citation type="submission" date="2020-03" db="EMBL/GenBank/DDBJ databases">
        <title>Chryseoglobus sp. isolated from a deep-sea seamount.</title>
        <authorList>
            <person name="Zhang D.-C."/>
        </authorList>
    </citation>
    <scope>NUCLEOTIDE SEQUENCE [LARGE SCALE GENOMIC DNA]</scope>
    <source>
        <strain evidence="2 3">KN1116</strain>
    </source>
</reference>
<feature type="region of interest" description="Disordered" evidence="1">
    <location>
        <begin position="1"/>
        <end position="53"/>
    </location>
</feature>
<keyword evidence="3" id="KW-1185">Reference proteome</keyword>
<dbReference type="AlphaFoldDB" id="A0A9E5JQR9"/>
<dbReference type="Proteomes" id="UP000818266">
    <property type="component" value="Unassembled WGS sequence"/>
</dbReference>
<comment type="caution">
    <text evidence="2">The sequence shown here is derived from an EMBL/GenBank/DDBJ whole genome shotgun (WGS) entry which is preliminary data.</text>
</comment>
<feature type="compositionally biased region" description="Basic and acidic residues" evidence="1">
    <location>
        <begin position="33"/>
        <end position="53"/>
    </location>
</feature>
<proteinExistence type="predicted"/>
<evidence type="ECO:0000313" key="3">
    <source>
        <dbReference type="Proteomes" id="UP000818266"/>
    </source>
</evidence>
<dbReference type="RefSeq" id="WP_165638147.1">
    <property type="nucleotide sequence ID" value="NZ_JAVJPO010000022.1"/>
</dbReference>
<name>A0A9E5JQR9_9MICO</name>
<protein>
    <submittedName>
        <fullName evidence="2">Uncharacterized protein</fullName>
    </submittedName>
</protein>